<comment type="caution">
    <text evidence="1">The sequence shown here is derived from an EMBL/GenBank/DDBJ whole genome shotgun (WGS) entry which is preliminary data.</text>
</comment>
<name>A0A7X2ZVY6_9FLAO</name>
<protein>
    <submittedName>
        <fullName evidence="1">Uncharacterized protein</fullName>
    </submittedName>
</protein>
<sequence>MKVFFAPWYWAVFRTTNGQKFSVASISQQLVLGVLNPKNGNDPKNAVWQYPKDEGIFFFNRISSVGEKWKPAKELGSSGQPHYISSTLTGSLLFNFNNDSSQSSNFKLEIE</sequence>
<keyword evidence="2" id="KW-1185">Reference proteome</keyword>
<dbReference type="Proteomes" id="UP000540519">
    <property type="component" value="Unassembled WGS sequence"/>
</dbReference>
<dbReference type="AlphaFoldDB" id="A0A7X2ZVY6"/>
<gene>
    <name evidence="1" type="ORF">D9O36_16250</name>
</gene>
<reference evidence="1 2" key="1">
    <citation type="journal article" date="2019" name="Mar. Drugs">
        <title>Comparative Genomics and CAZyme Genome Repertoires of Marine Zobellia amurskyensis KMM 3526(T) and Zobellia laminariae KMM 3676(T).</title>
        <authorList>
            <person name="Chernysheva N."/>
            <person name="Bystritskaya E."/>
            <person name="Stenkova A."/>
            <person name="Golovkin I."/>
            <person name="Nedashkovskaya O."/>
            <person name="Isaeva M."/>
        </authorList>
    </citation>
    <scope>NUCLEOTIDE SEQUENCE [LARGE SCALE GENOMIC DNA]</scope>
    <source>
        <strain evidence="1 2">KMM 3526</strain>
    </source>
</reference>
<organism evidence="1 2">
    <name type="scientific">Zobellia amurskyensis</name>
    <dbReference type="NCBI Taxonomy" id="248905"/>
    <lineage>
        <taxon>Bacteria</taxon>
        <taxon>Pseudomonadati</taxon>
        <taxon>Bacteroidota</taxon>
        <taxon>Flavobacteriia</taxon>
        <taxon>Flavobacteriales</taxon>
        <taxon>Flavobacteriaceae</taxon>
        <taxon>Zobellia</taxon>
    </lineage>
</organism>
<dbReference type="EMBL" id="RCNR01000039">
    <property type="protein sequence ID" value="MUH37405.1"/>
    <property type="molecule type" value="Genomic_DNA"/>
</dbReference>
<proteinExistence type="predicted"/>
<evidence type="ECO:0000313" key="1">
    <source>
        <dbReference type="EMBL" id="MUH37405.1"/>
    </source>
</evidence>
<accession>A0A7X2ZVY6</accession>
<evidence type="ECO:0000313" key="2">
    <source>
        <dbReference type="Proteomes" id="UP000540519"/>
    </source>
</evidence>
<dbReference type="RefSeq" id="WP_155600698.1">
    <property type="nucleotide sequence ID" value="NZ_RCNR01000039.1"/>
</dbReference>